<dbReference type="Gramene" id="KFK37987">
    <property type="protein sequence ID" value="KFK37987"/>
    <property type="gene ID" value="AALP_AA3G055400"/>
</dbReference>
<evidence type="ECO:0000256" key="1">
    <source>
        <dbReference type="ARBA" id="ARBA00022670"/>
    </source>
</evidence>
<keyword evidence="4 8" id="KW-0720">Serine protease</keyword>
<dbReference type="Gene3D" id="3.40.50.300">
    <property type="entry name" value="P-loop containing nucleotide triphosphate hydrolases"/>
    <property type="match status" value="1"/>
</dbReference>
<comment type="catalytic activity">
    <reaction evidence="6">
        <text>Hydrolysis of proteins in presence of ATP.</text>
        <dbReference type="EC" id="3.4.21.53"/>
    </reaction>
</comment>
<proteinExistence type="inferred from homology"/>
<dbReference type="EMBL" id="CM002871">
    <property type="protein sequence ID" value="KFK37987.1"/>
    <property type="molecule type" value="Genomic_DNA"/>
</dbReference>
<dbReference type="EC" id="3.4.21.53" evidence="7"/>
<dbReference type="SUPFAM" id="SSF52540">
    <property type="entry name" value="P-loop containing nucleoside triphosphate hydrolases"/>
    <property type="match status" value="1"/>
</dbReference>
<dbReference type="GO" id="GO:0004252">
    <property type="term" value="F:serine-type endopeptidase activity"/>
    <property type="evidence" value="ECO:0007669"/>
    <property type="project" value="UniProtKB-UniRule"/>
</dbReference>
<keyword evidence="11" id="KW-1185">Reference proteome</keyword>
<dbReference type="Pfam" id="PF00004">
    <property type="entry name" value="AAA"/>
    <property type="match status" value="1"/>
</dbReference>
<dbReference type="SUPFAM" id="SSF54211">
    <property type="entry name" value="Ribosomal protein S5 domain 2-like"/>
    <property type="match status" value="1"/>
</dbReference>
<keyword evidence="5" id="KW-0067">ATP-binding</keyword>
<dbReference type="InterPro" id="IPR014721">
    <property type="entry name" value="Ribsml_uS5_D2-typ_fold_subgr"/>
</dbReference>
<dbReference type="NCBIfam" id="TIGR00763">
    <property type="entry name" value="lon"/>
    <property type="match status" value="1"/>
</dbReference>
<dbReference type="InterPro" id="IPR008269">
    <property type="entry name" value="Lon_proteolytic"/>
</dbReference>
<evidence type="ECO:0000313" key="11">
    <source>
        <dbReference type="Proteomes" id="UP000029120"/>
    </source>
</evidence>
<feature type="domain" description="Lon proteolytic" evidence="9">
    <location>
        <begin position="378"/>
        <end position="565"/>
    </location>
</feature>
<evidence type="ECO:0000256" key="2">
    <source>
        <dbReference type="ARBA" id="ARBA00022741"/>
    </source>
</evidence>
<dbReference type="InterPro" id="IPR003593">
    <property type="entry name" value="AAA+_ATPase"/>
</dbReference>
<dbReference type="GO" id="GO:0007005">
    <property type="term" value="P:mitochondrion organization"/>
    <property type="evidence" value="ECO:0007669"/>
    <property type="project" value="TreeGrafter"/>
</dbReference>
<dbReference type="PROSITE" id="PS51786">
    <property type="entry name" value="LON_PROTEOLYTIC"/>
    <property type="match status" value="1"/>
</dbReference>
<evidence type="ECO:0000256" key="3">
    <source>
        <dbReference type="ARBA" id="ARBA00022801"/>
    </source>
</evidence>
<dbReference type="GO" id="GO:0004176">
    <property type="term" value="F:ATP-dependent peptidase activity"/>
    <property type="evidence" value="ECO:0007669"/>
    <property type="project" value="UniProtKB-UniRule"/>
</dbReference>
<evidence type="ECO:0000256" key="6">
    <source>
        <dbReference type="ARBA" id="ARBA00050665"/>
    </source>
</evidence>
<dbReference type="InterPro" id="IPR004815">
    <property type="entry name" value="Lon_bac/euk-typ"/>
</dbReference>
<accession>A0A087H785</accession>
<dbReference type="InterPro" id="IPR027065">
    <property type="entry name" value="Lon_Prtase"/>
</dbReference>
<dbReference type="GO" id="GO:0005524">
    <property type="term" value="F:ATP binding"/>
    <property type="evidence" value="ECO:0007669"/>
    <property type="project" value="UniProtKB-KW"/>
</dbReference>
<dbReference type="Gene3D" id="1.20.5.5270">
    <property type="match status" value="1"/>
</dbReference>
<dbReference type="SMART" id="SM00382">
    <property type="entry name" value="AAA"/>
    <property type="match status" value="1"/>
</dbReference>
<dbReference type="InterPro" id="IPR020568">
    <property type="entry name" value="Ribosomal_Su5_D2-typ_SF"/>
</dbReference>
<evidence type="ECO:0000256" key="7">
    <source>
        <dbReference type="ARBA" id="ARBA00066743"/>
    </source>
</evidence>
<dbReference type="GO" id="GO:0003697">
    <property type="term" value="F:single-stranded DNA binding"/>
    <property type="evidence" value="ECO:0007669"/>
    <property type="project" value="TreeGrafter"/>
</dbReference>
<dbReference type="GO" id="GO:0051131">
    <property type="term" value="P:chaperone-mediated protein complex assembly"/>
    <property type="evidence" value="ECO:0007669"/>
    <property type="project" value="TreeGrafter"/>
</dbReference>
<dbReference type="OMA" id="DKMHIAR"/>
<dbReference type="eggNOG" id="KOG2004">
    <property type="taxonomic scope" value="Eukaryota"/>
</dbReference>
<dbReference type="PANTHER" id="PTHR43718">
    <property type="entry name" value="LON PROTEASE"/>
    <property type="match status" value="1"/>
</dbReference>
<dbReference type="FunFam" id="1.20.5.5270:FF:000001">
    <property type="entry name" value="Lon protease homolog, mitochondrial"/>
    <property type="match status" value="1"/>
</dbReference>
<evidence type="ECO:0000259" key="9">
    <source>
        <dbReference type="PROSITE" id="PS51786"/>
    </source>
</evidence>
<dbReference type="InterPro" id="IPR003959">
    <property type="entry name" value="ATPase_AAA_core"/>
</dbReference>
<keyword evidence="3 8" id="KW-0378">Hydrolase</keyword>
<protein>
    <recommendedName>
        <fullName evidence="7">endopeptidase La</fullName>
        <ecNumber evidence="7">3.4.21.53</ecNumber>
    </recommendedName>
</protein>
<dbReference type="Gene3D" id="3.30.230.10">
    <property type="match status" value="1"/>
</dbReference>
<dbReference type="Pfam" id="PF22667">
    <property type="entry name" value="Lon_lid"/>
    <property type="match status" value="1"/>
</dbReference>
<reference evidence="11" key="1">
    <citation type="journal article" date="2015" name="Nat. Plants">
        <title>Genome expansion of Arabis alpina linked with retrotransposition and reduced symmetric DNA methylation.</title>
        <authorList>
            <person name="Willing E.M."/>
            <person name="Rawat V."/>
            <person name="Mandakova T."/>
            <person name="Maumus F."/>
            <person name="James G.V."/>
            <person name="Nordstroem K.J."/>
            <person name="Becker C."/>
            <person name="Warthmann N."/>
            <person name="Chica C."/>
            <person name="Szarzynska B."/>
            <person name="Zytnicki M."/>
            <person name="Albani M.C."/>
            <person name="Kiefer C."/>
            <person name="Bergonzi S."/>
            <person name="Castaings L."/>
            <person name="Mateos J.L."/>
            <person name="Berns M.C."/>
            <person name="Bujdoso N."/>
            <person name="Piofczyk T."/>
            <person name="de Lorenzo L."/>
            <person name="Barrero-Sicilia C."/>
            <person name="Mateos I."/>
            <person name="Piednoel M."/>
            <person name="Hagmann J."/>
            <person name="Chen-Min-Tao R."/>
            <person name="Iglesias-Fernandez R."/>
            <person name="Schuster S.C."/>
            <person name="Alonso-Blanco C."/>
            <person name="Roudier F."/>
            <person name="Carbonero P."/>
            <person name="Paz-Ares J."/>
            <person name="Davis S.J."/>
            <person name="Pecinka A."/>
            <person name="Quesneville H."/>
            <person name="Colot V."/>
            <person name="Lysak M.A."/>
            <person name="Weigel D."/>
            <person name="Coupland G."/>
            <person name="Schneeberger K."/>
        </authorList>
    </citation>
    <scope>NUCLEOTIDE SEQUENCE [LARGE SCALE GENOMIC DNA]</scope>
    <source>
        <strain evidence="11">cv. Pajares</strain>
    </source>
</reference>
<gene>
    <name evidence="10" type="ordered locus">AALP_Aa3g055400</name>
</gene>
<dbReference type="FunFam" id="3.40.50.300:FF:000021">
    <property type="entry name" value="Lon protease homolog"/>
    <property type="match status" value="1"/>
</dbReference>
<dbReference type="InterPro" id="IPR027417">
    <property type="entry name" value="P-loop_NTPase"/>
</dbReference>
<feature type="active site" evidence="8">
    <location>
        <position position="471"/>
    </location>
</feature>
<dbReference type="PANTHER" id="PTHR43718:SF14">
    <property type="entry name" value="LON PROTEASE HOMOLOG 3, MITOCHONDRIAL-RELATED"/>
    <property type="match status" value="1"/>
</dbReference>
<dbReference type="AlphaFoldDB" id="A0A087H785"/>
<evidence type="ECO:0000256" key="8">
    <source>
        <dbReference type="PROSITE-ProRule" id="PRU01122"/>
    </source>
</evidence>
<dbReference type="PRINTS" id="PR00830">
    <property type="entry name" value="ENDOLAPTASE"/>
</dbReference>
<organism evidence="10 11">
    <name type="scientific">Arabis alpina</name>
    <name type="common">Alpine rock-cress</name>
    <dbReference type="NCBI Taxonomy" id="50452"/>
    <lineage>
        <taxon>Eukaryota</taxon>
        <taxon>Viridiplantae</taxon>
        <taxon>Streptophyta</taxon>
        <taxon>Embryophyta</taxon>
        <taxon>Tracheophyta</taxon>
        <taxon>Spermatophyta</taxon>
        <taxon>Magnoliopsida</taxon>
        <taxon>eudicotyledons</taxon>
        <taxon>Gunneridae</taxon>
        <taxon>Pentapetalae</taxon>
        <taxon>rosids</taxon>
        <taxon>malvids</taxon>
        <taxon>Brassicales</taxon>
        <taxon>Brassicaceae</taxon>
        <taxon>Arabideae</taxon>
        <taxon>Arabis</taxon>
    </lineage>
</organism>
<dbReference type="Gene3D" id="1.10.8.60">
    <property type="match status" value="1"/>
</dbReference>
<dbReference type="Pfam" id="PF05362">
    <property type="entry name" value="Lon_C"/>
    <property type="match status" value="1"/>
</dbReference>
<name>A0A087H785_ARAAL</name>
<evidence type="ECO:0000256" key="5">
    <source>
        <dbReference type="ARBA" id="ARBA00022840"/>
    </source>
</evidence>
<dbReference type="OrthoDB" id="2411602at2759"/>
<dbReference type="InterPro" id="IPR054594">
    <property type="entry name" value="Lon_lid"/>
</dbReference>
<keyword evidence="2" id="KW-0547">Nucleotide-binding</keyword>
<evidence type="ECO:0000256" key="4">
    <source>
        <dbReference type="ARBA" id="ARBA00022825"/>
    </source>
</evidence>
<dbReference type="Proteomes" id="UP000029120">
    <property type="component" value="Chromosome 3"/>
</dbReference>
<keyword evidence="1 8" id="KW-0645">Protease</keyword>
<evidence type="ECO:0000313" key="10">
    <source>
        <dbReference type="EMBL" id="KFK37987.1"/>
    </source>
</evidence>
<feature type="active site" evidence="8">
    <location>
        <position position="514"/>
    </location>
</feature>
<comment type="similarity">
    <text evidence="8">Belongs to the peptidase S16 family.</text>
</comment>
<dbReference type="GO" id="GO:0005759">
    <property type="term" value="C:mitochondrial matrix"/>
    <property type="evidence" value="ECO:0007669"/>
    <property type="project" value="TreeGrafter"/>
</dbReference>
<sequence>MERLELDNTQMVHPAVLSSVEKFRERIDGNKDNIPKHVSQVLYEELKKLVVMKSVESNVLCNYLDWLTTLPWGIYSDENCDVKSAQNILDEDHYGLSSVKERVLEHIAAQKLGGTSQGSVICLVGPPGVGKTSIARSIARALNRNFFQLHAGGLSMTAYIKGSPRAISAIPGKMVQCLKRVGTLNPVVLIDEIDKLGNCMFGDTLNAFLELLDPELNAQFLDHYLSVTIDLSKVLFICTANSLNTIPSPLLNKMEVITISGYLFDEKIHIAREYLEKTARKACGIKPEQVDVSDEALWALTEYYCREVGVKNLQKHIKMIYRKSALKRVREDASDTTLVETVKKVSIDNYNLADYVGTPVFATVKVNENIDVDKIYEQTPVGVAVGLSTKRIVYIETNVLEEGKGKGSLDVMTGQLGNAVKESALIAYTFARRFLLEKEPKNRFFANSKLHLHGLTCVTGYDCSQSIEGPSGGCTVITSLLSLAMKKPVRKDLAMTGAVTLTGRVHSIGSVMEKTFAAKRSQMKMIIFPVGNRKTFEELSQDVKEGLDVHFVDEYEQIFELAFNYDN</sequence>
<dbReference type="GO" id="GO:0006515">
    <property type="term" value="P:protein quality control for misfolded or incompletely synthesized proteins"/>
    <property type="evidence" value="ECO:0007669"/>
    <property type="project" value="TreeGrafter"/>
</dbReference>
<dbReference type="GO" id="GO:0016887">
    <property type="term" value="F:ATP hydrolysis activity"/>
    <property type="evidence" value="ECO:0007669"/>
    <property type="project" value="InterPro"/>
</dbReference>